<dbReference type="PANTHER" id="PTHR30472:SF24">
    <property type="entry name" value="FERRIC ENTEROBACTIN TRANSPORT SYSTEM PERMEASE PROTEIN FEPG"/>
    <property type="match status" value="1"/>
</dbReference>
<dbReference type="FunFam" id="1.10.3470.10:FF:000001">
    <property type="entry name" value="Vitamin B12 ABC transporter permease BtuC"/>
    <property type="match status" value="1"/>
</dbReference>
<proteinExistence type="inferred from homology"/>
<evidence type="ECO:0000256" key="7">
    <source>
        <dbReference type="ARBA" id="ARBA00023136"/>
    </source>
</evidence>
<protein>
    <submittedName>
        <fullName evidence="9">Iron-enterobactin transporter permease</fullName>
    </submittedName>
</protein>
<comment type="caution">
    <text evidence="9">The sequence shown here is derived from an EMBL/GenBank/DDBJ whole genome shotgun (WGS) entry which is preliminary data.</text>
</comment>
<keyword evidence="7 8" id="KW-0472">Membrane</keyword>
<evidence type="ECO:0000256" key="3">
    <source>
        <dbReference type="ARBA" id="ARBA00022448"/>
    </source>
</evidence>
<comment type="similarity">
    <text evidence="2">Belongs to the binding-protein-dependent transport system permease family. FecCD subfamily.</text>
</comment>
<dbReference type="AlphaFoldDB" id="A0A916TIZ4"/>
<dbReference type="Proteomes" id="UP000621454">
    <property type="component" value="Unassembled WGS sequence"/>
</dbReference>
<keyword evidence="4" id="KW-1003">Cell membrane</keyword>
<dbReference type="GO" id="GO:0022857">
    <property type="term" value="F:transmembrane transporter activity"/>
    <property type="evidence" value="ECO:0007669"/>
    <property type="project" value="InterPro"/>
</dbReference>
<feature type="transmembrane region" description="Helical" evidence="8">
    <location>
        <begin position="115"/>
        <end position="134"/>
    </location>
</feature>
<sequence>MRSVIVTLILVVLALVVGVIALGLGDYSVAPARVVAALTGGGNRFEHLVVVEWRLPRVLMALLLGAALGAAGAIFQSITRNPLGSPDIIGFNSGAYTGALVVILVAGQVGYVSRAVGALVGGIVCALVVYLLAFRRGVRGFRFIIVGISVSAMLEAVNAWLIQKADLSQAMSVATWGAGSLNGVTWSQAGPAAVVICVLVPFVLVAGRRLELLDLGDDVASALGVRVESTRLALIVLGIALIAVPAAVAGPIAFVSLAAPHLARRLVRGSGAMLLPAAAMGALLLVLADTVGQHAFGDKQLPVGVVTVSIGGAYLLWLLAWEGRRM</sequence>
<keyword evidence="10" id="KW-1185">Reference proteome</keyword>
<feature type="transmembrane region" description="Helical" evidence="8">
    <location>
        <begin position="141"/>
        <end position="162"/>
    </location>
</feature>
<dbReference type="SUPFAM" id="SSF81345">
    <property type="entry name" value="ABC transporter involved in vitamin B12 uptake, BtuC"/>
    <property type="match status" value="1"/>
</dbReference>
<feature type="transmembrane region" description="Helical" evidence="8">
    <location>
        <begin position="232"/>
        <end position="259"/>
    </location>
</feature>
<feature type="transmembrane region" description="Helical" evidence="8">
    <location>
        <begin position="88"/>
        <end position="109"/>
    </location>
</feature>
<evidence type="ECO:0000256" key="6">
    <source>
        <dbReference type="ARBA" id="ARBA00022989"/>
    </source>
</evidence>
<evidence type="ECO:0000313" key="9">
    <source>
        <dbReference type="EMBL" id="GGB47550.1"/>
    </source>
</evidence>
<evidence type="ECO:0000313" key="10">
    <source>
        <dbReference type="Proteomes" id="UP000621454"/>
    </source>
</evidence>
<evidence type="ECO:0000256" key="8">
    <source>
        <dbReference type="SAM" id="Phobius"/>
    </source>
</evidence>
<gene>
    <name evidence="9" type="primary">fepG</name>
    <name evidence="9" type="ORF">GCM10011489_38470</name>
</gene>
<name>A0A916TIZ4_9ACTN</name>
<dbReference type="PANTHER" id="PTHR30472">
    <property type="entry name" value="FERRIC ENTEROBACTIN TRANSPORT SYSTEM PERMEASE PROTEIN"/>
    <property type="match status" value="1"/>
</dbReference>
<dbReference type="EMBL" id="BMGC01000059">
    <property type="protein sequence ID" value="GGB47550.1"/>
    <property type="molecule type" value="Genomic_DNA"/>
</dbReference>
<dbReference type="CDD" id="cd06550">
    <property type="entry name" value="TM_ABC_iron-siderophores_like"/>
    <property type="match status" value="1"/>
</dbReference>
<accession>A0A916TIZ4</accession>
<evidence type="ECO:0000256" key="2">
    <source>
        <dbReference type="ARBA" id="ARBA00007935"/>
    </source>
</evidence>
<dbReference type="GO" id="GO:0033214">
    <property type="term" value="P:siderophore-iron import into cell"/>
    <property type="evidence" value="ECO:0007669"/>
    <property type="project" value="TreeGrafter"/>
</dbReference>
<dbReference type="InterPro" id="IPR037294">
    <property type="entry name" value="ABC_BtuC-like"/>
</dbReference>
<keyword evidence="5 8" id="KW-0812">Transmembrane</keyword>
<evidence type="ECO:0000256" key="4">
    <source>
        <dbReference type="ARBA" id="ARBA00022475"/>
    </source>
</evidence>
<reference evidence="9" key="2">
    <citation type="submission" date="2020-09" db="EMBL/GenBank/DDBJ databases">
        <authorList>
            <person name="Sun Q."/>
            <person name="Zhou Y."/>
        </authorList>
    </citation>
    <scope>NUCLEOTIDE SEQUENCE</scope>
    <source>
        <strain evidence="9">CGMCC 1.12827</strain>
    </source>
</reference>
<organism evidence="9 10">
    <name type="scientific">Gordonia jinhuaensis</name>
    <dbReference type="NCBI Taxonomy" id="1517702"/>
    <lineage>
        <taxon>Bacteria</taxon>
        <taxon>Bacillati</taxon>
        <taxon>Actinomycetota</taxon>
        <taxon>Actinomycetes</taxon>
        <taxon>Mycobacteriales</taxon>
        <taxon>Gordoniaceae</taxon>
        <taxon>Gordonia</taxon>
    </lineage>
</organism>
<feature type="transmembrane region" description="Helical" evidence="8">
    <location>
        <begin position="300"/>
        <end position="321"/>
    </location>
</feature>
<evidence type="ECO:0000256" key="5">
    <source>
        <dbReference type="ARBA" id="ARBA00022692"/>
    </source>
</evidence>
<reference evidence="9" key="1">
    <citation type="journal article" date="2014" name="Int. J. Syst. Evol. Microbiol.">
        <title>Complete genome sequence of Corynebacterium casei LMG S-19264T (=DSM 44701T), isolated from a smear-ripened cheese.</title>
        <authorList>
            <consortium name="US DOE Joint Genome Institute (JGI-PGF)"/>
            <person name="Walter F."/>
            <person name="Albersmeier A."/>
            <person name="Kalinowski J."/>
            <person name="Ruckert C."/>
        </authorList>
    </citation>
    <scope>NUCLEOTIDE SEQUENCE</scope>
    <source>
        <strain evidence="9">CGMCC 1.12827</strain>
    </source>
</reference>
<dbReference type="InterPro" id="IPR000522">
    <property type="entry name" value="ABC_transptr_permease_BtuC"/>
</dbReference>
<keyword evidence="3" id="KW-0813">Transport</keyword>
<feature type="transmembrane region" description="Helical" evidence="8">
    <location>
        <begin position="271"/>
        <end position="288"/>
    </location>
</feature>
<dbReference type="GO" id="GO:0005886">
    <property type="term" value="C:plasma membrane"/>
    <property type="evidence" value="ECO:0007669"/>
    <property type="project" value="UniProtKB-SubCell"/>
</dbReference>
<dbReference type="Gene3D" id="1.10.3470.10">
    <property type="entry name" value="ABC transporter involved in vitamin B12 uptake, BtuC"/>
    <property type="match status" value="1"/>
</dbReference>
<comment type="subcellular location">
    <subcellularLocation>
        <location evidence="1">Cell membrane</location>
        <topology evidence="1">Multi-pass membrane protein</topology>
    </subcellularLocation>
</comment>
<feature type="transmembrane region" description="Helical" evidence="8">
    <location>
        <begin position="58"/>
        <end position="76"/>
    </location>
</feature>
<dbReference type="Pfam" id="PF01032">
    <property type="entry name" value="FecCD"/>
    <property type="match status" value="1"/>
</dbReference>
<keyword evidence="6 8" id="KW-1133">Transmembrane helix</keyword>
<evidence type="ECO:0000256" key="1">
    <source>
        <dbReference type="ARBA" id="ARBA00004651"/>
    </source>
</evidence>